<dbReference type="AlphaFoldDB" id="A0A318J767"/>
<evidence type="ECO:0000313" key="4">
    <source>
        <dbReference type="EMBL" id="PXX43374.1"/>
    </source>
</evidence>
<feature type="domain" description="HTH tetR-type" evidence="3">
    <location>
        <begin position="12"/>
        <end position="72"/>
    </location>
</feature>
<dbReference type="PANTHER" id="PTHR30055">
    <property type="entry name" value="HTH-TYPE TRANSCRIPTIONAL REGULATOR RUTR"/>
    <property type="match status" value="1"/>
</dbReference>
<dbReference type="InterPro" id="IPR025722">
    <property type="entry name" value="TetR"/>
</dbReference>
<dbReference type="RefSeq" id="WP_110313600.1">
    <property type="nucleotide sequence ID" value="NZ_QJKC01000015.1"/>
</dbReference>
<protein>
    <submittedName>
        <fullName evidence="4">TetR family transcriptional regulator</fullName>
    </submittedName>
</protein>
<dbReference type="PRINTS" id="PR00455">
    <property type="entry name" value="HTHTETR"/>
</dbReference>
<sequence>MKSTLKRKTGISPTASRIAQASLQLFNQQGERNVTTNHIARHLAMSTGNLYYHFSSKEDIIQALYQSYGDRMAWLLAEADARRHSLEELVVVLDAVLQHQWDYRFLLQSSASLFPFNAQLRASYQKFEVEQIAVGIESLFLKLREDGLFEGSVAAIRMLAVHFQLLQAAWIAHPERAGQSAAADQVVEDGRRQLLAFLRPHIAPAWQAAFERVASASACLPALVALSGRLAGSERAALCY</sequence>
<feature type="DNA-binding region" description="H-T-H motif" evidence="2">
    <location>
        <begin position="35"/>
        <end position="54"/>
    </location>
</feature>
<name>A0A318J767_9NEIS</name>
<dbReference type="Pfam" id="PF00440">
    <property type="entry name" value="TetR_N"/>
    <property type="match status" value="1"/>
</dbReference>
<dbReference type="Gene3D" id="1.10.357.10">
    <property type="entry name" value="Tetracycline Repressor, domain 2"/>
    <property type="match status" value="1"/>
</dbReference>
<gene>
    <name evidence="4" type="ORF">DFR38_1152</name>
</gene>
<reference evidence="4 5" key="1">
    <citation type="submission" date="2018-05" db="EMBL/GenBank/DDBJ databases">
        <title>Genomic Encyclopedia of Type Strains, Phase IV (KMG-IV): sequencing the most valuable type-strain genomes for metagenomic binning, comparative biology and taxonomic classification.</title>
        <authorList>
            <person name="Goeker M."/>
        </authorList>
    </citation>
    <scope>NUCLEOTIDE SEQUENCE [LARGE SCALE GENOMIC DNA]</scope>
    <source>
        <strain evidence="4 5">DSM 25134</strain>
    </source>
</reference>
<dbReference type="GO" id="GO:0003700">
    <property type="term" value="F:DNA-binding transcription factor activity"/>
    <property type="evidence" value="ECO:0007669"/>
    <property type="project" value="TreeGrafter"/>
</dbReference>
<dbReference type="PANTHER" id="PTHR30055:SF223">
    <property type="entry name" value="HTH-TYPE TRANSCRIPTIONAL REGULATOR UIDR"/>
    <property type="match status" value="1"/>
</dbReference>
<keyword evidence="5" id="KW-1185">Reference proteome</keyword>
<organism evidence="4 5">
    <name type="scientific">Aquitalea magnusonii</name>
    <dbReference type="NCBI Taxonomy" id="332411"/>
    <lineage>
        <taxon>Bacteria</taxon>
        <taxon>Pseudomonadati</taxon>
        <taxon>Pseudomonadota</taxon>
        <taxon>Betaproteobacteria</taxon>
        <taxon>Neisseriales</taxon>
        <taxon>Chromobacteriaceae</taxon>
        <taxon>Aquitalea</taxon>
    </lineage>
</organism>
<evidence type="ECO:0000259" key="3">
    <source>
        <dbReference type="PROSITE" id="PS50977"/>
    </source>
</evidence>
<comment type="caution">
    <text evidence="4">The sequence shown here is derived from an EMBL/GenBank/DDBJ whole genome shotgun (WGS) entry which is preliminary data.</text>
</comment>
<dbReference type="InterPro" id="IPR050109">
    <property type="entry name" value="HTH-type_TetR-like_transc_reg"/>
</dbReference>
<dbReference type="InterPro" id="IPR009057">
    <property type="entry name" value="Homeodomain-like_sf"/>
</dbReference>
<dbReference type="SUPFAM" id="SSF46689">
    <property type="entry name" value="Homeodomain-like"/>
    <property type="match status" value="1"/>
</dbReference>
<dbReference type="GO" id="GO:0000976">
    <property type="term" value="F:transcription cis-regulatory region binding"/>
    <property type="evidence" value="ECO:0007669"/>
    <property type="project" value="TreeGrafter"/>
</dbReference>
<dbReference type="InterPro" id="IPR001647">
    <property type="entry name" value="HTH_TetR"/>
</dbReference>
<keyword evidence="1 2" id="KW-0238">DNA-binding</keyword>
<dbReference type="Proteomes" id="UP000248395">
    <property type="component" value="Unassembled WGS sequence"/>
</dbReference>
<dbReference type="OrthoDB" id="8770705at2"/>
<proteinExistence type="predicted"/>
<dbReference type="PROSITE" id="PS50977">
    <property type="entry name" value="HTH_TETR_2"/>
    <property type="match status" value="1"/>
</dbReference>
<evidence type="ECO:0000313" key="5">
    <source>
        <dbReference type="Proteomes" id="UP000248395"/>
    </source>
</evidence>
<dbReference type="Pfam" id="PF13972">
    <property type="entry name" value="TetR"/>
    <property type="match status" value="1"/>
</dbReference>
<evidence type="ECO:0000256" key="1">
    <source>
        <dbReference type="ARBA" id="ARBA00023125"/>
    </source>
</evidence>
<dbReference type="EMBL" id="QJKC01000015">
    <property type="protein sequence ID" value="PXX43374.1"/>
    <property type="molecule type" value="Genomic_DNA"/>
</dbReference>
<accession>A0A318J767</accession>
<evidence type="ECO:0000256" key="2">
    <source>
        <dbReference type="PROSITE-ProRule" id="PRU00335"/>
    </source>
</evidence>